<dbReference type="AlphaFoldDB" id="A0A9X6RNR1"/>
<gene>
    <name evidence="1" type="ORF">BV898_18713</name>
</gene>
<evidence type="ECO:0000313" key="2">
    <source>
        <dbReference type="Proteomes" id="UP000192578"/>
    </source>
</evidence>
<reference evidence="2" key="1">
    <citation type="submission" date="2017-01" db="EMBL/GenBank/DDBJ databases">
        <title>Comparative genomics of anhydrobiosis in the tardigrade Hypsibius dujardini.</title>
        <authorList>
            <person name="Yoshida Y."/>
            <person name="Koutsovoulos G."/>
            <person name="Laetsch D."/>
            <person name="Stevens L."/>
            <person name="Kumar S."/>
            <person name="Horikawa D."/>
            <person name="Ishino K."/>
            <person name="Komine S."/>
            <person name="Tomita M."/>
            <person name="Blaxter M."/>
            <person name="Arakawa K."/>
        </authorList>
    </citation>
    <scope>NUCLEOTIDE SEQUENCE [LARGE SCALE GENOMIC DNA]</scope>
    <source>
        <strain evidence="2">Z151</strain>
    </source>
</reference>
<evidence type="ECO:0000313" key="1">
    <source>
        <dbReference type="EMBL" id="OWA54305.1"/>
    </source>
</evidence>
<organism evidence="1 2">
    <name type="scientific">Hypsibius exemplaris</name>
    <name type="common">Freshwater tardigrade</name>
    <dbReference type="NCBI Taxonomy" id="2072580"/>
    <lineage>
        <taxon>Eukaryota</taxon>
        <taxon>Metazoa</taxon>
        <taxon>Ecdysozoa</taxon>
        <taxon>Tardigrada</taxon>
        <taxon>Eutardigrada</taxon>
        <taxon>Parachela</taxon>
        <taxon>Hypsibioidea</taxon>
        <taxon>Hypsibiidae</taxon>
        <taxon>Hypsibius</taxon>
    </lineage>
</organism>
<protein>
    <submittedName>
        <fullName evidence="1">Uncharacterized protein</fullName>
    </submittedName>
</protein>
<sequence>MTRFRREGVLTDVPLPSARSHRRPLPCLLRPSWVPGPLRWVGIDDSAVSDIGRSPLTPRRKFGSELIFPPRLHYSPVPSSRTTLAGTTASHDLTRSEVCCPEAKRVLLITLQCTSALNT</sequence>
<accession>A0A9X6RNR1</accession>
<dbReference type="Proteomes" id="UP000192578">
    <property type="component" value="Unassembled WGS sequence"/>
</dbReference>
<keyword evidence="2" id="KW-1185">Reference proteome</keyword>
<name>A0A9X6RNR1_HYPEX</name>
<dbReference type="EMBL" id="MTYJ01000390">
    <property type="protein sequence ID" value="OWA54305.1"/>
    <property type="molecule type" value="Genomic_DNA"/>
</dbReference>
<comment type="caution">
    <text evidence="1">The sequence shown here is derived from an EMBL/GenBank/DDBJ whole genome shotgun (WGS) entry which is preliminary data.</text>
</comment>
<proteinExistence type="predicted"/>